<dbReference type="InterPro" id="IPR028973">
    <property type="entry name" value="PhnB-like"/>
</dbReference>
<dbReference type="SUPFAM" id="SSF54593">
    <property type="entry name" value="Glyoxalase/Bleomycin resistance protein/Dihydroxybiphenyl dioxygenase"/>
    <property type="match status" value="1"/>
</dbReference>
<dbReference type="Gene3D" id="3.10.180.10">
    <property type="entry name" value="2,3-Dihydroxybiphenyl 1,2-Dioxygenase, domain 1"/>
    <property type="match status" value="1"/>
</dbReference>
<dbReference type="RefSeq" id="WP_173767580.1">
    <property type="nucleotide sequence ID" value="NZ_CP048836.1"/>
</dbReference>
<dbReference type="PANTHER" id="PTHR33990">
    <property type="entry name" value="PROTEIN YJDN-RELATED"/>
    <property type="match status" value="1"/>
</dbReference>
<reference evidence="2 3" key="1">
    <citation type="submission" date="2020-02" db="EMBL/GenBank/DDBJ databases">
        <title>Nitrogenibacter mangrovi gen. nov., sp. nov. isolated from mangrove sediment, a denitrifying betaproteobacterium.</title>
        <authorList>
            <person name="Liao H."/>
            <person name="Tian Y."/>
        </authorList>
    </citation>
    <scope>NUCLEOTIDE SEQUENCE [LARGE SCALE GENOMIC DNA]</scope>
    <source>
        <strain evidence="2 3">M9-3-2</strain>
    </source>
</reference>
<dbReference type="PANTHER" id="PTHR33990:SF1">
    <property type="entry name" value="PROTEIN YJDN"/>
    <property type="match status" value="1"/>
</dbReference>
<dbReference type="Pfam" id="PF06983">
    <property type="entry name" value="3-dmu-9_3-mt"/>
    <property type="match status" value="1"/>
</dbReference>
<evidence type="ECO:0000259" key="1">
    <source>
        <dbReference type="Pfam" id="PF06983"/>
    </source>
</evidence>
<name>A0A6C1B6W2_9RHOO</name>
<dbReference type="AlphaFoldDB" id="A0A6C1B6W2"/>
<protein>
    <submittedName>
        <fullName evidence="2">VOC family protein</fullName>
    </submittedName>
</protein>
<dbReference type="Proteomes" id="UP000501991">
    <property type="component" value="Chromosome"/>
</dbReference>
<dbReference type="CDD" id="cd06588">
    <property type="entry name" value="PhnB_like"/>
    <property type="match status" value="1"/>
</dbReference>
<organism evidence="2 3">
    <name type="scientific">Nitrogeniibacter mangrovi</name>
    <dbReference type="NCBI Taxonomy" id="2016596"/>
    <lineage>
        <taxon>Bacteria</taxon>
        <taxon>Pseudomonadati</taxon>
        <taxon>Pseudomonadota</taxon>
        <taxon>Betaproteobacteria</taxon>
        <taxon>Rhodocyclales</taxon>
        <taxon>Zoogloeaceae</taxon>
        <taxon>Nitrogeniibacter</taxon>
    </lineage>
</organism>
<accession>A0A6C1B6W2</accession>
<gene>
    <name evidence="2" type="ORF">G3580_17235</name>
</gene>
<sequence>MKVDPYLIFNGRCEEAIQFYVDALGARLEVLMHFSDAPPEAQGGCAQTPEGVMHASFRIGDSVVMATDGAPGEPKPFGSFALTLTVVDELEAVRCFDALTDGGQVTMPLAPTFFAHQFGMVTDRFGVAWNVIFPKAM</sequence>
<evidence type="ECO:0000313" key="2">
    <source>
        <dbReference type="EMBL" id="QID19207.1"/>
    </source>
</evidence>
<dbReference type="EMBL" id="CP048836">
    <property type="protein sequence ID" value="QID19207.1"/>
    <property type="molecule type" value="Genomic_DNA"/>
</dbReference>
<dbReference type="InterPro" id="IPR029068">
    <property type="entry name" value="Glyas_Bleomycin-R_OHBP_Dase"/>
</dbReference>
<feature type="domain" description="PhnB-like" evidence="1">
    <location>
        <begin position="2"/>
        <end position="132"/>
    </location>
</feature>
<proteinExistence type="predicted"/>
<dbReference type="KEGG" id="azq:G3580_17235"/>
<evidence type="ECO:0000313" key="3">
    <source>
        <dbReference type="Proteomes" id="UP000501991"/>
    </source>
</evidence>
<keyword evidence="3" id="KW-1185">Reference proteome</keyword>